<evidence type="ECO:0000313" key="2">
    <source>
        <dbReference type="Proteomes" id="UP000008457"/>
    </source>
</evidence>
<accession>F4A084</accession>
<dbReference type="KEGG" id="mas:Mahau_1737"/>
<dbReference type="eggNOG" id="COG4223">
    <property type="taxonomic scope" value="Bacteria"/>
</dbReference>
<dbReference type="STRING" id="697281.Mahau_1737"/>
<dbReference type="AlphaFoldDB" id="F4A084"/>
<dbReference type="RefSeq" id="WP_013781346.1">
    <property type="nucleotide sequence ID" value="NC_015520.1"/>
</dbReference>
<name>F4A084_MAHA5</name>
<dbReference type="HOGENOM" id="CLU_920357_0_0_9"/>
<organism evidence="1 2">
    <name type="scientific">Mahella australiensis (strain DSM 15567 / CIP 107919 / 50-1 BON)</name>
    <dbReference type="NCBI Taxonomy" id="697281"/>
    <lineage>
        <taxon>Bacteria</taxon>
        <taxon>Bacillati</taxon>
        <taxon>Bacillota</taxon>
        <taxon>Clostridia</taxon>
        <taxon>Thermoanaerobacterales</taxon>
        <taxon>Thermoanaerobacterales Family IV. Incertae Sedis</taxon>
        <taxon>Mahella</taxon>
    </lineage>
</organism>
<dbReference type="EMBL" id="CP002360">
    <property type="protein sequence ID" value="AEE96918.1"/>
    <property type="molecule type" value="Genomic_DNA"/>
</dbReference>
<evidence type="ECO:0000313" key="1">
    <source>
        <dbReference type="EMBL" id="AEE96918.1"/>
    </source>
</evidence>
<dbReference type="Proteomes" id="UP000008457">
    <property type="component" value="Chromosome"/>
</dbReference>
<reference evidence="1 2" key="2">
    <citation type="journal article" date="2011" name="Stand. Genomic Sci.">
        <title>Complete genome sequence of Mahella australiensis type strain (50-1 BON).</title>
        <authorList>
            <person name="Sikorski J."/>
            <person name="Teshima H."/>
            <person name="Nolan M."/>
            <person name="Lucas S."/>
            <person name="Hammon N."/>
            <person name="Deshpande S."/>
            <person name="Cheng J.F."/>
            <person name="Pitluck S."/>
            <person name="Liolios K."/>
            <person name="Pagani I."/>
            <person name="Ivanova N."/>
            <person name="Huntemann M."/>
            <person name="Mavromatis K."/>
            <person name="Ovchinikova G."/>
            <person name="Pati A."/>
            <person name="Tapia R."/>
            <person name="Han C."/>
            <person name="Goodwin L."/>
            <person name="Chen A."/>
            <person name="Palaniappan K."/>
            <person name="Land M."/>
            <person name="Hauser L."/>
            <person name="Ngatchou-Djao O.D."/>
            <person name="Rohde M."/>
            <person name="Pukall R."/>
            <person name="Spring S."/>
            <person name="Abt B."/>
            <person name="Goker M."/>
            <person name="Detter J.C."/>
            <person name="Woyke T."/>
            <person name="Bristow J."/>
            <person name="Markowitz V."/>
            <person name="Hugenholtz P."/>
            <person name="Eisen J.A."/>
            <person name="Kyrpides N.C."/>
            <person name="Klenk H.P."/>
            <person name="Lapidus A."/>
        </authorList>
    </citation>
    <scope>NUCLEOTIDE SEQUENCE [LARGE SCALE GENOMIC DNA]</scope>
    <source>
        <strain evidence="2">DSM 15567 / CIP 107919 / 50-1 BON</strain>
    </source>
</reference>
<keyword evidence="2" id="KW-1185">Reference proteome</keyword>
<sequence>MTMIDVHKIHYAGWDNCIQVSNGIIDIVATTDVGPRIIRFGFKGDVNEFCERKDQVGKKGGDEWYIYGGHRLWHSPEAKPRSYIPDNKPVAWSIIDDGIKLSQDTEPETHIKKEMEITMAADKAAVNIKHRLINEGLWPVRLAPWALTVMATGGKEIVPQPQRDTGLLANRLLVLWPYSKMNDHRVCWGDKYITLLQDPDCEPPFKFGLSNEYGWAAYANHGHMFVKRYKHQPDAAYPDFGVSFETYTTDFMTEIESLGPMVELQPGESVEHSEEWLLFDNISMPSDDERQIDELIKAIGLS</sequence>
<protein>
    <recommendedName>
        <fullName evidence="3">DUF4380 domain-containing protein</fullName>
    </recommendedName>
</protein>
<evidence type="ECO:0008006" key="3">
    <source>
        <dbReference type="Google" id="ProtNLM"/>
    </source>
</evidence>
<proteinExistence type="predicted"/>
<gene>
    <name evidence="1" type="ordered locus">Mahau_1737</name>
</gene>
<reference evidence="2" key="1">
    <citation type="submission" date="2010-11" db="EMBL/GenBank/DDBJ databases">
        <title>The complete genome of Mahella australiensis DSM 15567.</title>
        <authorList>
            <consortium name="US DOE Joint Genome Institute (JGI-PGF)"/>
            <person name="Lucas S."/>
            <person name="Copeland A."/>
            <person name="Lapidus A."/>
            <person name="Bruce D."/>
            <person name="Goodwin L."/>
            <person name="Pitluck S."/>
            <person name="Kyrpides N."/>
            <person name="Mavromatis K."/>
            <person name="Pagani I."/>
            <person name="Ivanova N."/>
            <person name="Teshima H."/>
            <person name="Brettin T."/>
            <person name="Detter J.C."/>
            <person name="Han C."/>
            <person name="Tapia R."/>
            <person name="Land M."/>
            <person name="Hauser L."/>
            <person name="Markowitz V."/>
            <person name="Cheng J.-F."/>
            <person name="Hugenholtz P."/>
            <person name="Woyke T."/>
            <person name="Wu D."/>
            <person name="Spring S."/>
            <person name="Pukall R."/>
            <person name="Steenblock K."/>
            <person name="Schneider S."/>
            <person name="Klenk H.-P."/>
            <person name="Eisen J.A."/>
        </authorList>
    </citation>
    <scope>NUCLEOTIDE SEQUENCE [LARGE SCALE GENOMIC DNA]</scope>
    <source>
        <strain evidence="2">DSM 15567 / CIP 107919 / 50-1 BON</strain>
    </source>
</reference>